<sequence>MATYENIGLLNTPNINNNSNNNNNNLDPSLSTPSSRESYDYSYNQQVNSKSSNMLKDQPQNVTTIKRDLMPPENETNYLTSTDMDSTPRLNETTKRVNNANGKFS</sequence>
<dbReference type="EMBL" id="CAJOBH010235189">
    <property type="protein sequence ID" value="CAF5087736.1"/>
    <property type="molecule type" value="Genomic_DNA"/>
</dbReference>
<proteinExistence type="predicted"/>
<evidence type="ECO:0000313" key="3">
    <source>
        <dbReference type="Proteomes" id="UP000681967"/>
    </source>
</evidence>
<name>A0A8S3EVW0_9BILA</name>
<comment type="caution">
    <text evidence="2">The sequence shown here is derived from an EMBL/GenBank/DDBJ whole genome shotgun (WGS) entry which is preliminary data.</text>
</comment>
<feature type="non-terminal residue" evidence="2">
    <location>
        <position position="105"/>
    </location>
</feature>
<evidence type="ECO:0000256" key="1">
    <source>
        <dbReference type="SAM" id="MobiDB-lite"/>
    </source>
</evidence>
<reference evidence="2" key="1">
    <citation type="submission" date="2021-02" db="EMBL/GenBank/DDBJ databases">
        <authorList>
            <person name="Nowell W R."/>
        </authorList>
    </citation>
    <scope>NUCLEOTIDE SEQUENCE</scope>
</reference>
<feature type="region of interest" description="Disordered" evidence="1">
    <location>
        <begin position="1"/>
        <end position="41"/>
    </location>
</feature>
<protein>
    <submittedName>
        <fullName evidence="2">Uncharacterized protein</fullName>
    </submittedName>
</protein>
<feature type="compositionally biased region" description="Low complexity" evidence="1">
    <location>
        <begin position="1"/>
        <end position="35"/>
    </location>
</feature>
<feature type="compositionally biased region" description="Polar residues" evidence="1">
    <location>
        <begin position="74"/>
        <end position="105"/>
    </location>
</feature>
<organism evidence="2 3">
    <name type="scientific">Rotaria magnacalcarata</name>
    <dbReference type="NCBI Taxonomy" id="392030"/>
    <lineage>
        <taxon>Eukaryota</taxon>
        <taxon>Metazoa</taxon>
        <taxon>Spiralia</taxon>
        <taxon>Gnathifera</taxon>
        <taxon>Rotifera</taxon>
        <taxon>Eurotatoria</taxon>
        <taxon>Bdelloidea</taxon>
        <taxon>Philodinida</taxon>
        <taxon>Philodinidae</taxon>
        <taxon>Rotaria</taxon>
    </lineage>
</organism>
<evidence type="ECO:0000313" key="2">
    <source>
        <dbReference type="EMBL" id="CAF5087736.1"/>
    </source>
</evidence>
<dbReference type="Proteomes" id="UP000681967">
    <property type="component" value="Unassembled WGS sequence"/>
</dbReference>
<feature type="region of interest" description="Disordered" evidence="1">
    <location>
        <begin position="68"/>
        <end position="105"/>
    </location>
</feature>
<gene>
    <name evidence="2" type="ORF">BYL167_LOCUS62738</name>
</gene>
<dbReference type="AlphaFoldDB" id="A0A8S3EVW0"/>
<accession>A0A8S3EVW0</accession>